<feature type="transmembrane region" description="Helical" evidence="7">
    <location>
        <begin position="285"/>
        <end position="307"/>
    </location>
</feature>
<keyword evidence="4 7" id="KW-0812">Transmembrane</keyword>
<gene>
    <name evidence="9" type="ORF">GOB81_01935</name>
</gene>
<sequence>MPPSVHPASSVVARILPILTFIVTCYTVIGLQMAVVPLFVHNTLGYGTALAGFAVSAQYLATLATRTWAGNKLDSTGARGVVVTGLIVGTLSGVMLVGAALCPSLPKLSLGLLLMGRALLGFSESWVAVGVIVWNLQRAGSTNAATVISWNGVCSYGGIAVGAPIASLIFSSHAPLGGLIGVGLLSAVLLAVGIPYATRQETTQPTPPSGPKPSSLSVFRAILPYGSALGAASVGFGAIVSCLALYYDARHWSGAAIALAIFGSFFVVTRFIFSSFIDRIGGQRVAMISMAVETIGLLALAASHSVFLANVGAALTGIGFSLIFPALGVLVLKRLGEANRGVAIGGFSVFLDLAIGVSGPGLGMIIPLWGFPALFMIAAAFSVIGFVVTLTCSRKKLSI</sequence>
<feature type="transmembrane region" description="Helical" evidence="7">
    <location>
        <begin position="313"/>
        <end position="332"/>
    </location>
</feature>
<evidence type="ECO:0000313" key="10">
    <source>
        <dbReference type="Proteomes" id="UP000631653"/>
    </source>
</evidence>
<evidence type="ECO:0000256" key="2">
    <source>
        <dbReference type="ARBA" id="ARBA00022448"/>
    </source>
</evidence>
<dbReference type="SUPFAM" id="SSF103473">
    <property type="entry name" value="MFS general substrate transporter"/>
    <property type="match status" value="1"/>
</dbReference>
<dbReference type="InterPro" id="IPR036259">
    <property type="entry name" value="MFS_trans_sf"/>
</dbReference>
<keyword evidence="10" id="KW-1185">Reference proteome</keyword>
<dbReference type="InterPro" id="IPR050171">
    <property type="entry name" value="MFS_Transporters"/>
</dbReference>
<comment type="subcellular location">
    <subcellularLocation>
        <location evidence="1">Cell membrane</location>
        <topology evidence="1">Multi-pass membrane protein</topology>
    </subcellularLocation>
</comment>
<evidence type="ECO:0000313" key="9">
    <source>
        <dbReference type="EMBL" id="NHN87397.1"/>
    </source>
</evidence>
<protein>
    <submittedName>
        <fullName evidence="9">MFS transporter</fullName>
    </submittedName>
</protein>
<evidence type="ECO:0000256" key="3">
    <source>
        <dbReference type="ARBA" id="ARBA00022475"/>
    </source>
</evidence>
<comment type="caution">
    <text evidence="9">The sequence shown here is derived from an EMBL/GenBank/DDBJ whole genome shotgun (WGS) entry which is preliminary data.</text>
</comment>
<feature type="transmembrane region" description="Helical" evidence="7">
    <location>
        <begin position="218"/>
        <end position="246"/>
    </location>
</feature>
<feature type="transmembrane region" description="Helical" evidence="7">
    <location>
        <begin position="176"/>
        <end position="197"/>
    </location>
</feature>
<dbReference type="EMBL" id="WOSY01000001">
    <property type="protein sequence ID" value="NHN87397.1"/>
    <property type="molecule type" value="Genomic_DNA"/>
</dbReference>
<dbReference type="Proteomes" id="UP000631653">
    <property type="component" value="Unassembled WGS sequence"/>
</dbReference>
<name>A0ABX0K039_9PROT</name>
<dbReference type="Gene3D" id="1.20.1250.20">
    <property type="entry name" value="MFS general substrate transporter like domains"/>
    <property type="match status" value="1"/>
</dbReference>
<feature type="transmembrane region" description="Helical" evidence="7">
    <location>
        <begin position="12"/>
        <end position="40"/>
    </location>
</feature>
<feature type="transmembrane region" description="Helical" evidence="7">
    <location>
        <begin position="81"/>
        <end position="101"/>
    </location>
</feature>
<dbReference type="RefSeq" id="WP_173568668.1">
    <property type="nucleotide sequence ID" value="NZ_WOSY01000001.1"/>
</dbReference>
<dbReference type="InterPro" id="IPR020846">
    <property type="entry name" value="MFS_dom"/>
</dbReference>
<keyword evidence="3" id="KW-1003">Cell membrane</keyword>
<dbReference type="Pfam" id="PF07690">
    <property type="entry name" value="MFS_1"/>
    <property type="match status" value="1"/>
</dbReference>
<feature type="transmembrane region" description="Helical" evidence="7">
    <location>
        <begin position="344"/>
        <end position="366"/>
    </location>
</feature>
<accession>A0ABX0K039</accession>
<evidence type="ECO:0000256" key="5">
    <source>
        <dbReference type="ARBA" id="ARBA00022989"/>
    </source>
</evidence>
<feature type="transmembrane region" description="Helical" evidence="7">
    <location>
        <begin position="148"/>
        <end position="170"/>
    </location>
</feature>
<proteinExistence type="predicted"/>
<dbReference type="InterPro" id="IPR011701">
    <property type="entry name" value="MFS"/>
</dbReference>
<evidence type="ECO:0000256" key="4">
    <source>
        <dbReference type="ARBA" id="ARBA00022692"/>
    </source>
</evidence>
<dbReference type="PANTHER" id="PTHR23517:SF13">
    <property type="entry name" value="MAJOR FACILITATOR SUPERFAMILY MFS_1"/>
    <property type="match status" value="1"/>
</dbReference>
<dbReference type="PROSITE" id="PS50850">
    <property type="entry name" value="MFS"/>
    <property type="match status" value="1"/>
</dbReference>
<evidence type="ECO:0000256" key="1">
    <source>
        <dbReference type="ARBA" id="ARBA00004651"/>
    </source>
</evidence>
<feature type="transmembrane region" description="Helical" evidence="7">
    <location>
        <begin position="113"/>
        <end position="136"/>
    </location>
</feature>
<dbReference type="NCBIfam" id="NF003477">
    <property type="entry name" value="PRK05122.1"/>
    <property type="match status" value="1"/>
</dbReference>
<organism evidence="9 10">
    <name type="scientific">Acetobacter conturbans</name>
    <dbReference type="NCBI Taxonomy" id="1737472"/>
    <lineage>
        <taxon>Bacteria</taxon>
        <taxon>Pseudomonadati</taxon>
        <taxon>Pseudomonadota</taxon>
        <taxon>Alphaproteobacteria</taxon>
        <taxon>Acetobacterales</taxon>
        <taxon>Acetobacteraceae</taxon>
        <taxon>Acetobacter</taxon>
    </lineage>
</organism>
<feature type="domain" description="Major facilitator superfamily (MFS) profile" evidence="8">
    <location>
        <begin position="216"/>
        <end position="399"/>
    </location>
</feature>
<evidence type="ECO:0000259" key="8">
    <source>
        <dbReference type="PROSITE" id="PS50850"/>
    </source>
</evidence>
<keyword evidence="5 7" id="KW-1133">Transmembrane helix</keyword>
<feature type="transmembrane region" description="Helical" evidence="7">
    <location>
        <begin position="372"/>
        <end position="392"/>
    </location>
</feature>
<dbReference type="PANTHER" id="PTHR23517">
    <property type="entry name" value="RESISTANCE PROTEIN MDTM, PUTATIVE-RELATED-RELATED"/>
    <property type="match status" value="1"/>
</dbReference>
<keyword evidence="6 7" id="KW-0472">Membrane</keyword>
<feature type="transmembrane region" description="Helical" evidence="7">
    <location>
        <begin position="46"/>
        <end position="69"/>
    </location>
</feature>
<feature type="transmembrane region" description="Helical" evidence="7">
    <location>
        <begin position="252"/>
        <end position="273"/>
    </location>
</feature>
<reference evidence="9 10" key="1">
    <citation type="journal article" date="2020" name="Int. J. Syst. Evol. Microbiol.">
        <title>Novel acetic acid bacteria from cider fermentations: Acetobacter conturbans sp. nov. and Acetobacter fallax sp. nov.</title>
        <authorList>
            <person name="Sombolestani A.S."/>
            <person name="Cleenwerck I."/>
            <person name="Cnockaert M."/>
            <person name="Borremans W."/>
            <person name="Wieme A.D."/>
            <person name="De Vuyst L."/>
            <person name="Vandamme P."/>
        </authorList>
    </citation>
    <scope>NUCLEOTIDE SEQUENCE [LARGE SCALE GENOMIC DNA]</scope>
    <source>
        <strain evidence="9 10">LMG 1627</strain>
    </source>
</reference>
<evidence type="ECO:0000256" key="6">
    <source>
        <dbReference type="ARBA" id="ARBA00023136"/>
    </source>
</evidence>
<keyword evidence="2" id="KW-0813">Transport</keyword>
<evidence type="ECO:0000256" key="7">
    <source>
        <dbReference type="SAM" id="Phobius"/>
    </source>
</evidence>